<reference evidence="11 12" key="1">
    <citation type="submission" date="2022-09" db="EMBL/GenBank/DDBJ databases">
        <authorList>
            <person name="Palmer J.M."/>
        </authorList>
    </citation>
    <scope>NUCLEOTIDE SEQUENCE [LARGE SCALE GENOMIC DNA]</scope>
    <source>
        <strain evidence="11 12">DSM 7382</strain>
    </source>
</reference>
<proteinExistence type="inferred from homology"/>
<dbReference type="Gene3D" id="1.50.40.10">
    <property type="entry name" value="Mitochondrial carrier domain"/>
    <property type="match status" value="2"/>
</dbReference>
<dbReference type="InterPro" id="IPR023395">
    <property type="entry name" value="MCP_dom_sf"/>
</dbReference>
<evidence type="ECO:0000256" key="1">
    <source>
        <dbReference type="ARBA" id="ARBA00004448"/>
    </source>
</evidence>
<evidence type="ECO:0000256" key="4">
    <source>
        <dbReference type="ARBA" id="ARBA00022737"/>
    </source>
</evidence>
<comment type="subcellular location">
    <subcellularLocation>
        <location evidence="1">Mitochondrion inner membrane</location>
        <topology evidence="1">Multi-pass membrane protein</topology>
    </subcellularLocation>
</comment>
<dbReference type="SUPFAM" id="SSF103506">
    <property type="entry name" value="Mitochondrial carrier"/>
    <property type="match status" value="1"/>
</dbReference>
<comment type="caution">
    <text evidence="11">The sequence shown here is derived from an EMBL/GenBank/DDBJ whole genome shotgun (WGS) entry which is preliminary data.</text>
</comment>
<keyword evidence="5" id="KW-0999">Mitochondrion inner membrane</keyword>
<evidence type="ECO:0008006" key="13">
    <source>
        <dbReference type="Google" id="ProtNLM"/>
    </source>
</evidence>
<dbReference type="Proteomes" id="UP001385951">
    <property type="component" value="Unassembled WGS sequence"/>
</dbReference>
<dbReference type="GO" id="GO:0005743">
    <property type="term" value="C:mitochondrial inner membrane"/>
    <property type="evidence" value="ECO:0007669"/>
    <property type="project" value="UniProtKB-SubCell"/>
</dbReference>
<dbReference type="InterPro" id="IPR002067">
    <property type="entry name" value="MCP"/>
</dbReference>
<accession>A0AAW0FXH3</accession>
<dbReference type="PROSITE" id="PS50920">
    <property type="entry name" value="SOLCAR"/>
    <property type="match status" value="3"/>
</dbReference>
<dbReference type="InterPro" id="IPR018108">
    <property type="entry name" value="MCP_transmembrane"/>
</dbReference>
<evidence type="ECO:0000256" key="2">
    <source>
        <dbReference type="ARBA" id="ARBA00022448"/>
    </source>
</evidence>
<evidence type="ECO:0000313" key="12">
    <source>
        <dbReference type="Proteomes" id="UP001385951"/>
    </source>
</evidence>
<keyword evidence="3 9" id="KW-0812">Transmembrane</keyword>
<gene>
    <name evidence="11" type="ORF">QCA50_011099</name>
</gene>
<dbReference type="GO" id="GO:1990519">
    <property type="term" value="P:pyrimidine nucleotide import into mitochondrion"/>
    <property type="evidence" value="ECO:0007669"/>
    <property type="project" value="TreeGrafter"/>
</dbReference>
<dbReference type="PANTHER" id="PTHR45829:SF4">
    <property type="entry name" value="MITOCHONDRIAL CARRIER PROTEIN RIM2"/>
    <property type="match status" value="1"/>
</dbReference>
<protein>
    <recommendedName>
        <fullName evidence="13">Mitochondrial carrier protein RIM2</fullName>
    </recommendedName>
</protein>
<keyword evidence="7" id="KW-0496">Mitochondrion</keyword>
<evidence type="ECO:0000256" key="6">
    <source>
        <dbReference type="ARBA" id="ARBA00022989"/>
    </source>
</evidence>
<dbReference type="GO" id="GO:0015218">
    <property type="term" value="F:pyrimidine nucleotide transmembrane transporter activity"/>
    <property type="evidence" value="ECO:0007669"/>
    <property type="project" value="InterPro"/>
</dbReference>
<feature type="repeat" description="Solcar" evidence="9">
    <location>
        <begin position="15"/>
        <end position="123"/>
    </location>
</feature>
<dbReference type="PRINTS" id="PR00926">
    <property type="entry name" value="MITOCARRIER"/>
</dbReference>
<organism evidence="11 12">
    <name type="scientific">Cerrena zonata</name>
    <dbReference type="NCBI Taxonomy" id="2478898"/>
    <lineage>
        <taxon>Eukaryota</taxon>
        <taxon>Fungi</taxon>
        <taxon>Dikarya</taxon>
        <taxon>Basidiomycota</taxon>
        <taxon>Agaricomycotina</taxon>
        <taxon>Agaricomycetes</taxon>
        <taxon>Polyporales</taxon>
        <taxon>Cerrenaceae</taxon>
        <taxon>Cerrena</taxon>
    </lineage>
</organism>
<evidence type="ECO:0000256" key="3">
    <source>
        <dbReference type="ARBA" id="ARBA00022692"/>
    </source>
</evidence>
<keyword evidence="12" id="KW-1185">Reference proteome</keyword>
<sequence>MSTPPPPPKTGLLPAKSWQHFVAGGAGGLCGAIVTSPFDVVKTRLQSSLFKHTAVSLAGNGSVVIPQRPNNILYHFVETGHILRDIYREESPRALFKGLGPTLVGVVPARSINFWAYGNGKQIIAHQFNNGHENTWVHLSAAAVAGIITGSATNPIWVVKTRLQLEHHDQQHQTSSSSSKPKVIGGSWHTIKKIFREEGPKGFYKGLSASYLGVAEGTIQWTLYERLKKLTKDPEGKGGAMEWVGMLASAGTAKSVATLITYPHEVIRTRLRQPLVNGKVKYKGLVQTLRLVIAEEGAASLYGGLSAHMMRVIPNAAVMFFVYESILRL</sequence>
<evidence type="ECO:0000256" key="10">
    <source>
        <dbReference type="RuleBase" id="RU000488"/>
    </source>
</evidence>
<feature type="repeat" description="Solcar" evidence="9">
    <location>
        <begin position="133"/>
        <end position="230"/>
    </location>
</feature>
<evidence type="ECO:0000313" key="11">
    <source>
        <dbReference type="EMBL" id="KAK7685753.1"/>
    </source>
</evidence>
<keyword evidence="2 10" id="KW-0813">Transport</keyword>
<dbReference type="Pfam" id="PF00153">
    <property type="entry name" value="Mito_carr"/>
    <property type="match status" value="3"/>
</dbReference>
<keyword evidence="4" id="KW-0677">Repeat</keyword>
<feature type="repeat" description="Solcar" evidence="9">
    <location>
        <begin position="241"/>
        <end position="329"/>
    </location>
</feature>
<evidence type="ECO:0000256" key="8">
    <source>
        <dbReference type="ARBA" id="ARBA00023136"/>
    </source>
</evidence>
<name>A0AAW0FXH3_9APHY</name>
<keyword evidence="8 9" id="KW-0472">Membrane</keyword>
<dbReference type="PANTHER" id="PTHR45829">
    <property type="entry name" value="MITOCHONDRIAL CARRIER PROTEIN RIM2"/>
    <property type="match status" value="1"/>
</dbReference>
<evidence type="ECO:0000256" key="5">
    <source>
        <dbReference type="ARBA" id="ARBA00022792"/>
    </source>
</evidence>
<comment type="similarity">
    <text evidence="10">Belongs to the mitochondrial carrier (TC 2.A.29) family.</text>
</comment>
<evidence type="ECO:0000256" key="7">
    <source>
        <dbReference type="ARBA" id="ARBA00023128"/>
    </source>
</evidence>
<dbReference type="AlphaFoldDB" id="A0AAW0FXH3"/>
<keyword evidence="6" id="KW-1133">Transmembrane helix</keyword>
<evidence type="ECO:0000256" key="9">
    <source>
        <dbReference type="PROSITE-ProRule" id="PRU00282"/>
    </source>
</evidence>
<dbReference type="InterPro" id="IPR049562">
    <property type="entry name" value="SLC25A33/36-like"/>
</dbReference>
<dbReference type="EMBL" id="JASBNA010000019">
    <property type="protein sequence ID" value="KAK7685753.1"/>
    <property type="molecule type" value="Genomic_DNA"/>
</dbReference>